<gene>
    <name evidence="1" type="ORF">M0R45_025448</name>
</gene>
<protein>
    <submittedName>
        <fullName evidence="1">Uncharacterized protein</fullName>
    </submittedName>
</protein>
<evidence type="ECO:0000313" key="1">
    <source>
        <dbReference type="EMBL" id="KAK9928305.1"/>
    </source>
</evidence>
<accession>A0AAW1WY84</accession>
<evidence type="ECO:0000313" key="2">
    <source>
        <dbReference type="Proteomes" id="UP001457282"/>
    </source>
</evidence>
<keyword evidence="2" id="KW-1185">Reference proteome</keyword>
<dbReference type="Proteomes" id="UP001457282">
    <property type="component" value="Unassembled WGS sequence"/>
</dbReference>
<dbReference type="AlphaFoldDB" id="A0AAW1WY84"/>
<organism evidence="1 2">
    <name type="scientific">Rubus argutus</name>
    <name type="common">Southern blackberry</name>
    <dbReference type="NCBI Taxonomy" id="59490"/>
    <lineage>
        <taxon>Eukaryota</taxon>
        <taxon>Viridiplantae</taxon>
        <taxon>Streptophyta</taxon>
        <taxon>Embryophyta</taxon>
        <taxon>Tracheophyta</taxon>
        <taxon>Spermatophyta</taxon>
        <taxon>Magnoliopsida</taxon>
        <taxon>eudicotyledons</taxon>
        <taxon>Gunneridae</taxon>
        <taxon>Pentapetalae</taxon>
        <taxon>rosids</taxon>
        <taxon>fabids</taxon>
        <taxon>Rosales</taxon>
        <taxon>Rosaceae</taxon>
        <taxon>Rosoideae</taxon>
        <taxon>Rosoideae incertae sedis</taxon>
        <taxon>Rubus</taxon>
    </lineage>
</organism>
<reference evidence="1 2" key="1">
    <citation type="journal article" date="2023" name="G3 (Bethesda)">
        <title>A chromosome-length genome assembly and annotation of blackberry (Rubus argutus, cv. 'Hillquist').</title>
        <authorList>
            <person name="Bruna T."/>
            <person name="Aryal R."/>
            <person name="Dudchenko O."/>
            <person name="Sargent D.J."/>
            <person name="Mead D."/>
            <person name="Buti M."/>
            <person name="Cavallini A."/>
            <person name="Hytonen T."/>
            <person name="Andres J."/>
            <person name="Pham M."/>
            <person name="Weisz D."/>
            <person name="Mascagni F."/>
            <person name="Usai G."/>
            <person name="Natali L."/>
            <person name="Bassil N."/>
            <person name="Fernandez G.E."/>
            <person name="Lomsadze A."/>
            <person name="Armour M."/>
            <person name="Olukolu B."/>
            <person name="Poorten T."/>
            <person name="Britton C."/>
            <person name="Davik J."/>
            <person name="Ashrafi H."/>
            <person name="Aiden E.L."/>
            <person name="Borodovsky M."/>
            <person name="Worthington M."/>
        </authorList>
    </citation>
    <scope>NUCLEOTIDE SEQUENCE [LARGE SCALE GENOMIC DNA]</scope>
    <source>
        <strain evidence="1">PI 553951</strain>
    </source>
</reference>
<proteinExistence type="predicted"/>
<name>A0AAW1WY84_RUBAR</name>
<sequence length="75" mass="8166">MEEACKVNSLRLSAPLIWRRPARSTPQVDGIKWPIVIGERKSGVLCVVVSGVEQGGNLNRPKEAGLRLANDTIQS</sequence>
<dbReference type="EMBL" id="JBEDUW010000005">
    <property type="protein sequence ID" value="KAK9928305.1"/>
    <property type="molecule type" value="Genomic_DNA"/>
</dbReference>
<comment type="caution">
    <text evidence="1">The sequence shown here is derived from an EMBL/GenBank/DDBJ whole genome shotgun (WGS) entry which is preliminary data.</text>
</comment>